<reference evidence="6" key="1">
    <citation type="submission" date="2020-05" db="EMBL/GenBank/DDBJ databases">
        <authorList>
            <person name="Chiriac C."/>
            <person name="Salcher M."/>
            <person name="Ghai R."/>
            <person name="Kavagutti S V."/>
        </authorList>
    </citation>
    <scope>NUCLEOTIDE SEQUENCE</scope>
</reference>
<dbReference type="EMBL" id="LR796872">
    <property type="protein sequence ID" value="CAB4172017.1"/>
    <property type="molecule type" value="Genomic_DNA"/>
</dbReference>
<dbReference type="EMBL" id="LR797055">
    <property type="protein sequence ID" value="CAB4184084.1"/>
    <property type="molecule type" value="Genomic_DNA"/>
</dbReference>
<evidence type="ECO:0000259" key="1">
    <source>
        <dbReference type="Pfam" id="PF12957"/>
    </source>
</evidence>
<evidence type="ECO:0000313" key="2">
    <source>
        <dbReference type="EMBL" id="CAB4168832.1"/>
    </source>
</evidence>
<dbReference type="InterPro" id="IPR024559">
    <property type="entry name" value="DUF3846"/>
</dbReference>
<evidence type="ECO:0000313" key="4">
    <source>
        <dbReference type="EMBL" id="CAB4184084.1"/>
    </source>
</evidence>
<dbReference type="EMBL" id="LR798391">
    <property type="protein sequence ID" value="CAB5228838.1"/>
    <property type="molecule type" value="Genomic_DNA"/>
</dbReference>
<evidence type="ECO:0000313" key="3">
    <source>
        <dbReference type="EMBL" id="CAB4172017.1"/>
    </source>
</evidence>
<evidence type="ECO:0000313" key="6">
    <source>
        <dbReference type="EMBL" id="CAB5228838.1"/>
    </source>
</evidence>
<protein>
    <recommendedName>
        <fullName evidence="1">DUF3846 domain-containing protein</fullName>
    </recommendedName>
</protein>
<feature type="domain" description="DUF3846" evidence="1">
    <location>
        <begin position="10"/>
        <end position="85"/>
    </location>
</feature>
<evidence type="ECO:0000313" key="5">
    <source>
        <dbReference type="EMBL" id="CAB4214071.1"/>
    </source>
</evidence>
<accession>A0A6J7XD59</accession>
<dbReference type="EMBL" id="LR797407">
    <property type="protein sequence ID" value="CAB4214071.1"/>
    <property type="molecule type" value="Genomic_DNA"/>
</dbReference>
<organism evidence="6">
    <name type="scientific">uncultured Caudovirales phage</name>
    <dbReference type="NCBI Taxonomy" id="2100421"/>
    <lineage>
        <taxon>Viruses</taxon>
        <taxon>Duplodnaviria</taxon>
        <taxon>Heunggongvirae</taxon>
        <taxon>Uroviricota</taxon>
        <taxon>Caudoviricetes</taxon>
        <taxon>Peduoviridae</taxon>
        <taxon>Maltschvirus</taxon>
        <taxon>Maltschvirus maltsch</taxon>
    </lineage>
</organism>
<sequence length="197" mass="21624">MLPCGVGNEIEPAIVGDLESIQQYVGGCIDAVRTELEDGTVIVGYCHDEGLLLGMETNWFASALFNRQLAGPVVLVSGTSPSGEYDGENYDLPETYYEYLTTNFTKRVADTYNETMIMTAGLALAKHVGLLDDAEMRLLDEQLERASTGDDADFIKHMNEIAERCNAFGAVKEDDTMEAMIAEMEKMLQDEAEKGGK</sequence>
<proteinExistence type="predicted"/>
<dbReference type="EMBL" id="LR796834">
    <property type="protein sequence ID" value="CAB4168832.1"/>
    <property type="molecule type" value="Genomic_DNA"/>
</dbReference>
<dbReference type="Pfam" id="PF12957">
    <property type="entry name" value="DUF3846"/>
    <property type="match status" value="1"/>
</dbReference>
<gene>
    <name evidence="4" type="ORF">UFOVP1098_32</name>
    <name evidence="5" type="ORF">UFOVP1458_13</name>
    <name evidence="6" type="ORF">UFOVP1546_55</name>
    <name evidence="2" type="ORF">UFOVP578_10</name>
    <name evidence="3" type="ORF">UFOVP928_39</name>
</gene>
<name>A0A6J7XD59_9CAUD</name>